<dbReference type="InterPro" id="IPR031615">
    <property type="entry name" value="Zfn-C6H2"/>
</dbReference>
<protein>
    <recommendedName>
        <fullName evidence="2">C6H2-type domain-containing protein</fullName>
    </recommendedName>
</protein>
<evidence type="ECO:0000259" key="2">
    <source>
        <dbReference type="PROSITE" id="PS52013"/>
    </source>
</evidence>
<dbReference type="EMBL" id="BLLK01000057">
    <property type="protein sequence ID" value="GFH57143.1"/>
    <property type="molecule type" value="Genomic_DNA"/>
</dbReference>
<dbReference type="PROSITE" id="PS52013">
    <property type="entry name" value="ZF_C6H2"/>
    <property type="match status" value="1"/>
</dbReference>
<keyword evidence="1" id="KW-0863">Zinc-finger</keyword>
<dbReference type="Proteomes" id="UP001054902">
    <property type="component" value="Unassembled WGS sequence"/>
</dbReference>
<proteinExistence type="inferred from homology"/>
<dbReference type="GO" id="GO:0008270">
    <property type="term" value="F:zinc ion binding"/>
    <property type="evidence" value="ECO:0007669"/>
    <property type="project" value="UniProtKB-KW"/>
</dbReference>
<reference evidence="3 4" key="1">
    <citation type="journal article" date="2021" name="Sci. Rep.">
        <title>The genome of the diatom Chaetoceros tenuissimus carries an ancient integrated fragment of an extant virus.</title>
        <authorList>
            <person name="Hongo Y."/>
            <person name="Kimura K."/>
            <person name="Takaki Y."/>
            <person name="Yoshida Y."/>
            <person name="Baba S."/>
            <person name="Kobayashi G."/>
            <person name="Nagasaki K."/>
            <person name="Hano T."/>
            <person name="Tomaru Y."/>
        </authorList>
    </citation>
    <scope>NUCLEOTIDE SEQUENCE [LARGE SCALE GENOMIC DNA]</scope>
    <source>
        <strain evidence="3 4">NIES-3715</strain>
    </source>
</reference>
<sequence>MECFKVTCSRCGKEENPDCEFKVCPICKKLNMDPYPYCCQECFKADWKDHKTKHVRFSKESEERSLEATSRRLQFARGSNETSKIGKLHVAMKSRKYNTASRICRKGVLKNPQNPHWFLSQGIIEMDQNKDKVKASRLLEQGVECFIHVIWGNTIRPQDHIVLSGIISLFVDTMHTGPAAFTANWVLNHKKFMAIWKLLKTLTFNMIYLNTEDEDEDDRVFNCSLLYKVEFFNILLHTGRIHKGFYSCMDIALEQRCNQDFANATDSHQFILVLFENCLQLRERYEQYFLRINWSSILTRTISEYEQKISPFHDGEWVFAKDLITPQGQLLNHHPALVEGDSLNEEGRVAVRFEEDGPLMFLKPENLVSASQSNMMAALLMFKPPSFQWQFAKFDLQYSKTKN</sequence>
<evidence type="ECO:0000256" key="1">
    <source>
        <dbReference type="PROSITE-ProRule" id="PRU01357"/>
    </source>
</evidence>
<evidence type="ECO:0000313" key="4">
    <source>
        <dbReference type="Proteomes" id="UP001054902"/>
    </source>
</evidence>
<name>A0AAD3D3L6_9STRA</name>
<organism evidence="3 4">
    <name type="scientific">Chaetoceros tenuissimus</name>
    <dbReference type="NCBI Taxonomy" id="426638"/>
    <lineage>
        <taxon>Eukaryota</taxon>
        <taxon>Sar</taxon>
        <taxon>Stramenopiles</taxon>
        <taxon>Ochrophyta</taxon>
        <taxon>Bacillariophyta</taxon>
        <taxon>Coscinodiscophyceae</taxon>
        <taxon>Chaetocerotophycidae</taxon>
        <taxon>Chaetocerotales</taxon>
        <taxon>Chaetocerotaceae</taxon>
        <taxon>Chaetoceros</taxon>
    </lineage>
</organism>
<feature type="domain" description="C6H2-type" evidence="2">
    <location>
        <begin position="5"/>
        <end position="61"/>
    </location>
</feature>
<keyword evidence="1" id="KW-0862">Zinc</keyword>
<gene>
    <name evidence="3" type="ORF">CTEN210_13619</name>
</gene>
<dbReference type="Gene3D" id="6.10.140.2220">
    <property type="match status" value="1"/>
</dbReference>
<dbReference type="AlphaFoldDB" id="A0AAD3D3L6"/>
<accession>A0AAD3D3L6</accession>
<comment type="similarity">
    <text evidence="1">Belongs to the peptidase M24A family. Methionine aminopeptidase type 1 subfamily.</text>
</comment>
<comment type="caution">
    <text evidence="3">The sequence shown here is derived from an EMBL/GenBank/DDBJ whole genome shotgun (WGS) entry which is preliminary data.</text>
</comment>
<evidence type="ECO:0000313" key="3">
    <source>
        <dbReference type="EMBL" id="GFH57143.1"/>
    </source>
</evidence>
<keyword evidence="1" id="KW-0479">Metal-binding</keyword>
<keyword evidence="4" id="KW-1185">Reference proteome</keyword>